<dbReference type="EMBL" id="KF591601">
    <property type="protein sequence ID" value="AGZ17821.1"/>
    <property type="molecule type" value="Genomic_DNA"/>
</dbReference>
<organism evidence="1 2">
    <name type="scientific">Enterobacteria phage IME_EC2</name>
    <dbReference type="NCBI Taxonomy" id="1414766"/>
    <lineage>
        <taxon>Viruses</taxon>
        <taxon>Duplodnaviria</taxon>
        <taxon>Heunggongvirae</taxon>
        <taxon>Uroviricota</taxon>
        <taxon>Caudoviricetes</taxon>
        <taxon>Murrayvirus</taxon>
        <taxon>Murrayvirus EC2</taxon>
    </lineage>
</organism>
<protein>
    <submittedName>
        <fullName evidence="1">Uncharacterized protein</fullName>
    </submittedName>
</protein>
<keyword evidence="2" id="KW-1185">Reference proteome</keyword>
<evidence type="ECO:0000313" key="2">
    <source>
        <dbReference type="Proteomes" id="UP000030156"/>
    </source>
</evidence>
<proteinExistence type="predicted"/>
<reference evidence="1 2" key="1">
    <citation type="submission" date="2013-08" db="EMBL/GenBank/DDBJ databases">
        <authorList>
            <person name="Tong Y."/>
            <person name="Hua Y."/>
            <person name="Mi Z."/>
            <person name="An X."/>
            <person name="Pei G."/>
            <person name="Wang W."/>
            <person name="Xu X."/>
            <person name="Li S."/>
        </authorList>
    </citation>
    <scope>NUCLEOTIDE SEQUENCE [LARGE SCALE GENOMIC DNA]</scope>
    <source>
        <strain evidence="1">Sewage</strain>
    </source>
</reference>
<evidence type="ECO:0000313" key="1">
    <source>
        <dbReference type="EMBL" id="AGZ17821.1"/>
    </source>
</evidence>
<dbReference type="Proteomes" id="UP000030156">
    <property type="component" value="Segment"/>
</dbReference>
<name>A0A0A0P5P3_9CAUD</name>
<sequence>MEQKEMIELVPDSGVDLLHAWGLPEWPRQAVAKYFLWDRCCVFAIMANDEGGIDGHMAMDPPRRRRSREACLAFLYHWGHYAIRVPVLMSHKHARNVVRKVGFVESPPQLVQLVDGREAEIIFLRRGPNGRSN</sequence>
<gene>
    <name evidence="1" type="ORF">IME_EC2_30</name>
</gene>
<accession>A0A0A0P5P3</accession>